<comment type="caution">
    <text evidence="3">The sequence shown here is derived from an EMBL/GenBank/DDBJ whole genome shotgun (WGS) entry which is preliminary data.</text>
</comment>
<protein>
    <submittedName>
        <fullName evidence="3">Potassium uptake system protein</fullName>
    </submittedName>
</protein>
<keyword evidence="4" id="KW-1185">Reference proteome</keyword>
<organism evidence="3 4">
    <name type="scientific">Tepidibacillus decaturensis</name>
    <dbReference type="NCBI Taxonomy" id="1413211"/>
    <lineage>
        <taxon>Bacteria</taxon>
        <taxon>Bacillati</taxon>
        <taxon>Bacillota</taxon>
        <taxon>Bacilli</taxon>
        <taxon>Bacillales</taxon>
        <taxon>Bacillaceae</taxon>
        <taxon>Tepidibacillus</taxon>
    </lineage>
</organism>
<dbReference type="PROSITE" id="PS51202">
    <property type="entry name" value="RCK_C"/>
    <property type="match status" value="1"/>
</dbReference>
<dbReference type="Gene3D" id="3.40.50.720">
    <property type="entry name" value="NAD(P)-binding Rossmann-like Domain"/>
    <property type="match status" value="1"/>
</dbReference>
<dbReference type="GO" id="GO:0006813">
    <property type="term" value="P:potassium ion transport"/>
    <property type="evidence" value="ECO:0007669"/>
    <property type="project" value="InterPro"/>
</dbReference>
<dbReference type="PANTHER" id="PTHR43833:SF7">
    <property type="entry name" value="KTR SYSTEM POTASSIUM UPTAKE PROTEIN C"/>
    <property type="match status" value="1"/>
</dbReference>
<gene>
    <name evidence="3" type="ORF">U473_01880</name>
</gene>
<dbReference type="AlphaFoldDB" id="A0A135L221"/>
<dbReference type="PROSITE" id="PS51201">
    <property type="entry name" value="RCK_N"/>
    <property type="match status" value="1"/>
</dbReference>
<dbReference type="Proteomes" id="UP000070352">
    <property type="component" value="Unassembled WGS sequence"/>
</dbReference>
<feature type="domain" description="RCK C-terminal" evidence="2">
    <location>
        <begin position="138"/>
        <end position="219"/>
    </location>
</feature>
<dbReference type="OrthoDB" id="9776294at2"/>
<dbReference type="InterPro" id="IPR036721">
    <property type="entry name" value="RCK_C_sf"/>
</dbReference>
<accession>A0A135L221</accession>
<dbReference type="InterPro" id="IPR003148">
    <property type="entry name" value="RCK_N"/>
</dbReference>
<evidence type="ECO:0000313" key="4">
    <source>
        <dbReference type="Proteomes" id="UP000070352"/>
    </source>
</evidence>
<dbReference type="STRING" id="1413211.U473_01880"/>
<feature type="domain" description="RCK N-terminal" evidence="1">
    <location>
        <begin position="2"/>
        <end position="118"/>
    </location>
</feature>
<sequence>MATQFAVIGLGRFGSSLAGTLYEMGYEVLGIDSKEEKVQEMVNRATHVLQVDSTDEVALKTIGIRNFDVVIVAIGEDIQSSILTTLILKDLGVPRIVVKAQNELHGKVLEKIGADKIIYPERDMGIRVVHQLITPNILDYIELAPNYNIVEIAIGPDIVGKTLLELDIRAKFGLNVMAIKSNEQLKIAPQANDQFQEGDILVLVGHIDDIKRFEEYSNGKKKKLKI</sequence>
<dbReference type="SUPFAM" id="SSF116726">
    <property type="entry name" value="TrkA C-terminal domain-like"/>
    <property type="match status" value="1"/>
</dbReference>
<dbReference type="EMBL" id="LSKU01000001">
    <property type="protein sequence ID" value="KXG42913.1"/>
    <property type="molecule type" value="Genomic_DNA"/>
</dbReference>
<proteinExistence type="predicted"/>
<evidence type="ECO:0000259" key="2">
    <source>
        <dbReference type="PROSITE" id="PS51202"/>
    </source>
</evidence>
<dbReference type="InterPro" id="IPR006037">
    <property type="entry name" value="RCK_C"/>
</dbReference>
<dbReference type="RefSeq" id="WP_068722810.1">
    <property type="nucleotide sequence ID" value="NZ_LSKU01000001.1"/>
</dbReference>
<dbReference type="InterPro" id="IPR050721">
    <property type="entry name" value="Trk_Ktr_HKT_K-transport"/>
</dbReference>
<evidence type="ECO:0000259" key="1">
    <source>
        <dbReference type="PROSITE" id="PS51201"/>
    </source>
</evidence>
<name>A0A135L221_9BACI</name>
<dbReference type="GO" id="GO:0008324">
    <property type="term" value="F:monoatomic cation transmembrane transporter activity"/>
    <property type="evidence" value="ECO:0007669"/>
    <property type="project" value="InterPro"/>
</dbReference>
<dbReference type="Gene3D" id="3.30.70.1450">
    <property type="entry name" value="Regulator of K+ conductance, C-terminal domain"/>
    <property type="match status" value="1"/>
</dbReference>
<dbReference type="InterPro" id="IPR036291">
    <property type="entry name" value="NAD(P)-bd_dom_sf"/>
</dbReference>
<evidence type="ECO:0000313" key="3">
    <source>
        <dbReference type="EMBL" id="KXG42913.1"/>
    </source>
</evidence>
<dbReference type="SUPFAM" id="SSF51735">
    <property type="entry name" value="NAD(P)-binding Rossmann-fold domains"/>
    <property type="match status" value="1"/>
</dbReference>
<reference evidence="3 4" key="1">
    <citation type="submission" date="2016-02" db="EMBL/GenBank/DDBJ databases">
        <title>Draft Genome for Tepidibacillus decaturensis nov. sp. Strain Z9, an Anaerobic, Moderately Thermophilic and Heterotrophic Bacterium from Deep Subsurface of the Illinois Basin, USA.</title>
        <authorList>
            <person name="Dong Y."/>
            <person name="Chang J.Y."/>
            <person name="Sanford R."/>
            <person name="Fouke B.W."/>
        </authorList>
    </citation>
    <scope>NUCLEOTIDE SEQUENCE [LARGE SCALE GENOMIC DNA]</scope>
    <source>
        <strain evidence="3 4">Z9</strain>
    </source>
</reference>
<dbReference type="Pfam" id="PF02254">
    <property type="entry name" value="TrkA_N"/>
    <property type="match status" value="1"/>
</dbReference>
<dbReference type="Pfam" id="PF02080">
    <property type="entry name" value="TrkA_C"/>
    <property type="match status" value="1"/>
</dbReference>
<dbReference type="PANTHER" id="PTHR43833">
    <property type="entry name" value="POTASSIUM CHANNEL PROTEIN 2-RELATED-RELATED"/>
    <property type="match status" value="1"/>
</dbReference>